<feature type="signal peptide" evidence="2">
    <location>
        <begin position="1"/>
        <end position="20"/>
    </location>
</feature>
<reference evidence="3 4" key="1">
    <citation type="submission" date="2015-09" db="EMBL/GenBank/DDBJ databases">
        <authorList>
            <consortium name="Swine Surveillance"/>
        </authorList>
    </citation>
    <scope>NUCLEOTIDE SEQUENCE [LARGE SCALE GENOMIC DNA]</scope>
    <source>
        <strain evidence="3 4">CECT 8383</strain>
    </source>
</reference>
<evidence type="ECO:0000313" key="3">
    <source>
        <dbReference type="EMBL" id="CUH85838.1"/>
    </source>
</evidence>
<keyword evidence="2" id="KW-0732">Signal</keyword>
<dbReference type="AlphaFoldDB" id="A0A0P1GT21"/>
<protein>
    <recommendedName>
        <fullName evidence="5">Excalibur calcium-binding domain-containing protein</fullName>
    </recommendedName>
</protein>
<feature type="chain" id="PRO_5006063739" description="Excalibur calcium-binding domain-containing protein" evidence="2">
    <location>
        <begin position="21"/>
        <end position="239"/>
    </location>
</feature>
<feature type="compositionally biased region" description="Polar residues" evidence="1">
    <location>
        <begin position="57"/>
        <end position="67"/>
    </location>
</feature>
<dbReference type="Proteomes" id="UP000051681">
    <property type="component" value="Unassembled WGS sequence"/>
</dbReference>
<evidence type="ECO:0000313" key="4">
    <source>
        <dbReference type="Proteomes" id="UP000051681"/>
    </source>
</evidence>
<sequence>MMRFVFGSLALVALSACAPAVPDSAAGVGFGDYNEYQRAQAERDAALNGQALPPASAVSSETLPSAPTTTGGAGNAAEQLAADAAAALNSGEAPLDASPSNPAPEVALTASGISDENDFDNVSSLRSIEGDKQRIEQNRAQYQVVTPTALPSRNGSEGPNIVAYALQTSHPVGAQMHKRFAGSQKRAERNCAKYASPDQAQAAFLAKGGPARDRLGIDPDGDGYACGWNPAPFRNVNGG</sequence>
<name>A0A0P1GT21_9RHOB</name>
<dbReference type="RefSeq" id="WP_306345462.1">
    <property type="nucleotide sequence ID" value="NZ_CYSF01000018.1"/>
</dbReference>
<keyword evidence="4" id="KW-1185">Reference proteome</keyword>
<evidence type="ECO:0000256" key="1">
    <source>
        <dbReference type="SAM" id="MobiDB-lite"/>
    </source>
</evidence>
<feature type="region of interest" description="Disordered" evidence="1">
    <location>
        <begin position="54"/>
        <end position="74"/>
    </location>
</feature>
<accession>A0A0P1GT21</accession>
<dbReference type="EMBL" id="CYSF01000018">
    <property type="protein sequence ID" value="CUH85838.1"/>
    <property type="molecule type" value="Genomic_DNA"/>
</dbReference>
<dbReference type="STRING" id="340021.TM5383_03081"/>
<proteinExistence type="predicted"/>
<evidence type="ECO:0000256" key="2">
    <source>
        <dbReference type="SAM" id="SignalP"/>
    </source>
</evidence>
<gene>
    <name evidence="3" type="ORF">TM5383_03081</name>
</gene>
<feature type="region of interest" description="Disordered" evidence="1">
    <location>
        <begin position="91"/>
        <end position="118"/>
    </location>
</feature>
<dbReference type="PROSITE" id="PS51257">
    <property type="entry name" value="PROKAR_LIPOPROTEIN"/>
    <property type="match status" value="1"/>
</dbReference>
<evidence type="ECO:0008006" key="5">
    <source>
        <dbReference type="Google" id="ProtNLM"/>
    </source>
</evidence>
<organism evidence="3 4">
    <name type="scientific">Thalassovita mediterranea</name>
    <dbReference type="NCBI Taxonomy" id="340021"/>
    <lineage>
        <taxon>Bacteria</taxon>
        <taxon>Pseudomonadati</taxon>
        <taxon>Pseudomonadota</taxon>
        <taxon>Alphaproteobacteria</taxon>
        <taxon>Rhodobacterales</taxon>
        <taxon>Roseobacteraceae</taxon>
        <taxon>Thalassovita</taxon>
    </lineage>
</organism>